<evidence type="ECO:0000256" key="2">
    <source>
        <dbReference type="SAM" id="Phobius"/>
    </source>
</evidence>
<dbReference type="PROSITE" id="PS51837">
    <property type="entry name" value="LITAF"/>
    <property type="match status" value="1"/>
</dbReference>
<feature type="transmembrane region" description="Helical" evidence="2">
    <location>
        <begin position="78"/>
        <end position="98"/>
    </location>
</feature>
<sequence>MEEYPPTYEQRQCPPGGYIPPTRNPSCQEYLQQKQYDEEVLKGPSSSQNQGHDPYLCERCRKRVTPIEDSNPSCKTHIVAIVLFVLGLPFLVFLPYCFDWFGKPVSRCPKCGHFMNPPPST</sequence>
<dbReference type="EMBL" id="CAXLJM020000046">
    <property type="protein sequence ID" value="CAL8111625.1"/>
    <property type="molecule type" value="Genomic_DNA"/>
</dbReference>
<gene>
    <name evidence="4" type="ORF">ODALV1_LOCUS15209</name>
</gene>
<reference evidence="4 5" key="1">
    <citation type="submission" date="2024-08" db="EMBL/GenBank/DDBJ databases">
        <authorList>
            <person name="Cucini C."/>
            <person name="Frati F."/>
        </authorList>
    </citation>
    <scope>NUCLEOTIDE SEQUENCE [LARGE SCALE GENOMIC DNA]</scope>
</reference>
<keyword evidence="5" id="KW-1185">Reference proteome</keyword>
<organism evidence="4 5">
    <name type="scientific">Orchesella dallaii</name>
    <dbReference type="NCBI Taxonomy" id="48710"/>
    <lineage>
        <taxon>Eukaryota</taxon>
        <taxon>Metazoa</taxon>
        <taxon>Ecdysozoa</taxon>
        <taxon>Arthropoda</taxon>
        <taxon>Hexapoda</taxon>
        <taxon>Collembola</taxon>
        <taxon>Entomobryomorpha</taxon>
        <taxon>Entomobryoidea</taxon>
        <taxon>Orchesellidae</taxon>
        <taxon>Orchesellinae</taxon>
        <taxon>Orchesella</taxon>
    </lineage>
</organism>
<evidence type="ECO:0000259" key="3">
    <source>
        <dbReference type="PROSITE" id="PS51837"/>
    </source>
</evidence>
<name>A0ABP1QXZ3_9HEXA</name>
<accession>A0ABP1QXZ3</accession>
<evidence type="ECO:0000256" key="1">
    <source>
        <dbReference type="SAM" id="MobiDB-lite"/>
    </source>
</evidence>
<feature type="domain" description="LITAF" evidence="3">
    <location>
        <begin position="37"/>
        <end position="120"/>
    </location>
</feature>
<feature type="region of interest" description="Disordered" evidence="1">
    <location>
        <begin position="1"/>
        <end position="24"/>
    </location>
</feature>
<evidence type="ECO:0000313" key="5">
    <source>
        <dbReference type="Proteomes" id="UP001642540"/>
    </source>
</evidence>
<keyword evidence="2" id="KW-1133">Transmembrane helix</keyword>
<keyword evidence="2" id="KW-0472">Membrane</keyword>
<comment type="caution">
    <text evidence="4">The sequence shown here is derived from an EMBL/GenBank/DDBJ whole genome shotgun (WGS) entry which is preliminary data.</text>
</comment>
<protein>
    <recommendedName>
        <fullName evidence="3">LITAF domain-containing protein</fullName>
    </recommendedName>
</protein>
<keyword evidence="2" id="KW-0812">Transmembrane</keyword>
<dbReference type="InterPro" id="IPR006629">
    <property type="entry name" value="LITAF"/>
</dbReference>
<proteinExistence type="predicted"/>
<dbReference type="Proteomes" id="UP001642540">
    <property type="component" value="Unassembled WGS sequence"/>
</dbReference>
<dbReference type="Pfam" id="PF10601">
    <property type="entry name" value="zf-LITAF-like"/>
    <property type="match status" value="1"/>
</dbReference>
<evidence type="ECO:0000313" key="4">
    <source>
        <dbReference type="EMBL" id="CAL8111625.1"/>
    </source>
</evidence>